<dbReference type="Pfam" id="PF00848">
    <property type="entry name" value="Ring_hydroxyl_A"/>
    <property type="match status" value="1"/>
</dbReference>
<dbReference type="PRINTS" id="PR00090">
    <property type="entry name" value="RNGDIOXGNASE"/>
</dbReference>
<dbReference type="PANTHER" id="PTHR43756">
    <property type="entry name" value="CHOLINE MONOOXYGENASE, CHLOROPLASTIC"/>
    <property type="match status" value="1"/>
</dbReference>
<dbReference type="Gene3D" id="3.90.380.10">
    <property type="entry name" value="Naphthalene 1,2-dioxygenase Alpha Subunit, Chain A, domain 1"/>
    <property type="match status" value="1"/>
</dbReference>
<keyword evidence="2" id="KW-0001">2Fe-2S</keyword>
<sequence length="459" mass="52742">MLDNNSYDYRLTWPVNPDAPEDSNEAKAPFIDNGTGIIAKERYYSKEWMEKEWSRLWSRVWVWAAREEDIPDAGDFVTFELGRESIVIVRGDDGAIRAFFNVCPHRGNRVVYDSQGSLANGFTCSFHNWRFNLDGSLKGVTDPETFRPETLCRNLDLSAVRCESWEGFIFVNLNPDAGPLLDQLGPLPDHARPYRLKDMRVVRRAQSVWDANWKVAVDGFNEAYHVHAIHPEILPIFNDYHAQIDLYPHGMSRMVTKFAYESPRLGSGETGLNDALKALMREVGLDPEDFRGRMQDVRPAIQKAKRERATRLGLDYSDFLDNQLTDDWNYFVFPNLQMGIHPEGLSFLYFRPHKSDPRKFIFDVIVMVHPQDDPEVQPPAYMGLPEGWDISARAPAEIEEIDPRQGGLGLVFDQDSSLFPLVQEGIESAGYRGAVLCEQEQRIRHFHAELDRWMAEGER</sequence>
<evidence type="ECO:0000259" key="7">
    <source>
        <dbReference type="PROSITE" id="PS51296"/>
    </source>
</evidence>
<dbReference type="GO" id="GO:0051537">
    <property type="term" value="F:2 iron, 2 sulfur cluster binding"/>
    <property type="evidence" value="ECO:0007669"/>
    <property type="project" value="UniProtKB-KW"/>
</dbReference>
<dbReference type="EMBL" id="CP018221">
    <property type="protein sequence ID" value="API60313.1"/>
    <property type="molecule type" value="Genomic_DNA"/>
</dbReference>
<name>A0A1L3ZXF0_9SPHN</name>
<evidence type="ECO:0000313" key="9">
    <source>
        <dbReference type="Proteomes" id="UP000182063"/>
    </source>
</evidence>
<protein>
    <recommendedName>
        <fullName evidence="7">Rieske domain-containing protein</fullName>
    </recommendedName>
</protein>
<evidence type="ECO:0000313" key="8">
    <source>
        <dbReference type="EMBL" id="API60313.1"/>
    </source>
</evidence>
<dbReference type="InterPro" id="IPR017941">
    <property type="entry name" value="Rieske_2Fe-2S"/>
</dbReference>
<dbReference type="InterPro" id="IPR001663">
    <property type="entry name" value="Rng_hydr_dOase-A"/>
</dbReference>
<keyword evidence="9" id="KW-1185">Reference proteome</keyword>
<dbReference type="GO" id="GO:0016491">
    <property type="term" value="F:oxidoreductase activity"/>
    <property type="evidence" value="ECO:0007669"/>
    <property type="project" value="UniProtKB-KW"/>
</dbReference>
<gene>
    <name evidence="8" type="ORF">BSL82_14275</name>
</gene>
<comment type="cofactor">
    <cofactor evidence="1">
        <name>Fe cation</name>
        <dbReference type="ChEBI" id="CHEBI:24875"/>
    </cofactor>
</comment>
<dbReference type="Gene3D" id="2.102.10.10">
    <property type="entry name" value="Rieske [2Fe-2S] iron-sulphur domain"/>
    <property type="match status" value="1"/>
</dbReference>
<keyword evidence="4" id="KW-0560">Oxidoreductase</keyword>
<dbReference type="SUPFAM" id="SSF50022">
    <property type="entry name" value="ISP domain"/>
    <property type="match status" value="1"/>
</dbReference>
<evidence type="ECO:0000256" key="2">
    <source>
        <dbReference type="ARBA" id="ARBA00022714"/>
    </source>
</evidence>
<accession>A0A1L3ZXF0</accession>
<evidence type="ECO:0000256" key="3">
    <source>
        <dbReference type="ARBA" id="ARBA00022723"/>
    </source>
</evidence>
<evidence type="ECO:0000256" key="1">
    <source>
        <dbReference type="ARBA" id="ARBA00001962"/>
    </source>
</evidence>
<keyword evidence="3" id="KW-0479">Metal-binding</keyword>
<dbReference type="InterPro" id="IPR015879">
    <property type="entry name" value="Ring_hydroxy_dOase_asu_C_dom"/>
</dbReference>
<dbReference type="RefSeq" id="WP_072598009.1">
    <property type="nucleotide sequence ID" value="NZ_CP018221.1"/>
</dbReference>
<dbReference type="SUPFAM" id="SSF55961">
    <property type="entry name" value="Bet v1-like"/>
    <property type="match status" value="1"/>
</dbReference>
<dbReference type="Pfam" id="PF00355">
    <property type="entry name" value="Rieske"/>
    <property type="match status" value="1"/>
</dbReference>
<dbReference type="STRING" id="1921510.BSL82_14275"/>
<dbReference type="GO" id="GO:0005506">
    <property type="term" value="F:iron ion binding"/>
    <property type="evidence" value="ECO:0007669"/>
    <property type="project" value="InterPro"/>
</dbReference>
<dbReference type="PROSITE" id="PS51296">
    <property type="entry name" value="RIESKE"/>
    <property type="match status" value="1"/>
</dbReference>
<dbReference type="OrthoDB" id="7458380at2"/>
<feature type="domain" description="Rieske" evidence="7">
    <location>
        <begin position="61"/>
        <end position="171"/>
    </location>
</feature>
<dbReference type="AlphaFoldDB" id="A0A1L3ZXF0"/>
<dbReference type="Proteomes" id="UP000182063">
    <property type="component" value="Chromosome"/>
</dbReference>
<evidence type="ECO:0000256" key="5">
    <source>
        <dbReference type="ARBA" id="ARBA00023004"/>
    </source>
</evidence>
<keyword evidence="6" id="KW-0411">Iron-sulfur</keyword>
<dbReference type="CDD" id="cd03469">
    <property type="entry name" value="Rieske_RO_Alpha_N"/>
    <property type="match status" value="1"/>
</dbReference>
<organism evidence="8 9">
    <name type="scientific">Tardibacter chloracetimidivorans</name>
    <dbReference type="NCBI Taxonomy" id="1921510"/>
    <lineage>
        <taxon>Bacteria</taxon>
        <taxon>Pseudomonadati</taxon>
        <taxon>Pseudomonadota</taxon>
        <taxon>Alphaproteobacteria</taxon>
        <taxon>Sphingomonadales</taxon>
        <taxon>Sphingomonadaceae</taxon>
        <taxon>Tardibacter</taxon>
    </lineage>
</organism>
<dbReference type="CDD" id="cd08882">
    <property type="entry name" value="RHO_alpha_C_MupW-like"/>
    <property type="match status" value="1"/>
</dbReference>
<keyword evidence="5" id="KW-0408">Iron</keyword>
<evidence type="ECO:0000256" key="6">
    <source>
        <dbReference type="ARBA" id="ARBA00023014"/>
    </source>
</evidence>
<evidence type="ECO:0000256" key="4">
    <source>
        <dbReference type="ARBA" id="ARBA00023002"/>
    </source>
</evidence>
<dbReference type="PANTHER" id="PTHR43756:SF5">
    <property type="entry name" value="CHOLINE MONOOXYGENASE, CHLOROPLASTIC"/>
    <property type="match status" value="1"/>
</dbReference>
<dbReference type="InterPro" id="IPR036922">
    <property type="entry name" value="Rieske_2Fe-2S_sf"/>
</dbReference>
<reference evidence="9" key="1">
    <citation type="submission" date="2016-11" db="EMBL/GenBank/DDBJ databases">
        <title>Complete Genome Sequence of alachlor-degrading Sphingomonas sp. strain JJ-A5.</title>
        <authorList>
            <person name="Lee H."/>
            <person name="Ka J.-O."/>
        </authorList>
    </citation>
    <scope>NUCLEOTIDE SEQUENCE [LARGE SCALE GENOMIC DNA]</scope>
    <source>
        <strain evidence="9">JJ-A5</strain>
    </source>
</reference>
<proteinExistence type="predicted"/>
<dbReference type="KEGG" id="sphj:BSL82_14275"/>